<dbReference type="RefSeq" id="WP_190123033.1">
    <property type="nucleotide sequence ID" value="NZ_BMWG01000005.1"/>
</dbReference>
<evidence type="ECO:0000313" key="6">
    <source>
        <dbReference type="EMBL" id="GGZ30171.1"/>
    </source>
</evidence>
<dbReference type="AlphaFoldDB" id="A0A918Q2J3"/>
<evidence type="ECO:0000256" key="3">
    <source>
        <dbReference type="ARBA" id="ARBA00023163"/>
    </source>
</evidence>
<dbReference type="GO" id="GO:0045892">
    <property type="term" value="P:negative regulation of DNA-templated transcription"/>
    <property type="evidence" value="ECO:0007669"/>
    <property type="project" value="InterPro"/>
</dbReference>
<dbReference type="SUPFAM" id="SSF46689">
    <property type="entry name" value="Homeodomain-like"/>
    <property type="match status" value="1"/>
</dbReference>
<comment type="caution">
    <text evidence="6">The sequence shown here is derived from an EMBL/GenBank/DDBJ whole genome shotgun (WGS) entry which is preliminary data.</text>
</comment>
<keyword evidence="1" id="KW-0805">Transcription regulation</keyword>
<dbReference type="PROSITE" id="PS50977">
    <property type="entry name" value="HTH_TETR_2"/>
    <property type="match status" value="1"/>
</dbReference>
<evidence type="ECO:0000256" key="2">
    <source>
        <dbReference type="ARBA" id="ARBA00023125"/>
    </source>
</evidence>
<protein>
    <submittedName>
        <fullName evidence="6">TetR family transcriptional regulator</fullName>
    </submittedName>
</protein>
<evidence type="ECO:0000256" key="1">
    <source>
        <dbReference type="ARBA" id="ARBA00023015"/>
    </source>
</evidence>
<dbReference type="Gene3D" id="1.10.10.60">
    <property type="entry name" value="Homeodomain-like"/>
    <property type="match status" value="1"/>
</dbReference>
<reference evidence="6" key="2">
    <citation type="submission" date="2020-09" db="EMBL/GenBank/DDBJ databases">
        <authorList>
            <person name="Sun Q."/>
            <person name="Ohkuma M."/>
        </authorList>
    </citation>
    <scope>NUCLEOTIDE SEQUENCE</scope>
    <source>
        <strain evidence="6">JCM 4988</strain>
    </source>
</reference>
<accession>A0A918Q2J3</accession>
<dbReference type="InterPro" id="IPR036271">
    <property type="entry name" value="Tet_transcr_reg_TetR-rel_C_sf"/>
</dbReference>
<dbReference type="InterPro" id="IPR001647">
    <property type="entry name" value="HTH_TetR"/>
</dbReference>
<dbReference type="GO" id="GO:0003700">
    <property type="term" value="F:DNA-binding transcription factor activity"/>
    <property type="evidence" value="ECO:0007669"/>
    <property type="project" value="TreeGrafter"/>
</dbReference>
<proteinExistence type="predicted"/>
<dbReference type="InterPro" id="IPR004111">
    <property type="entry name" value="Repressor_TetR_C"/>
</dbReference>
<dbReference type="SUPFAM" id="SSF48498">
    <property type="entry name" value="Tetracyclin repressor-like, C-terminal domain"/>
    <property type="match status" value="1"/>
</dbReference>
<dbReference type="InterPro" id="IPR009057">
    <property type="entry name" value="Homeodomain-like_sf"/>
</dbReference>
<dbReference type="EMBL" id="BMWG01000005">
    <property type="protein sequence ID" value="GGZ30171.1"/>
    <property type="molecule type" value="Genomic_DNA"/>
</dbReference>
<dbReference type="PANTHER" id="PTHR30055">
    <property type="entry name" value="HTH-TYPE TRANSCRIPTIONAL REGULATOR RUTR"/>
    <property type="match status" value="1"/>
</dbReference>
<dbReference type="Pfam" id="PF00440">
    <property type="entry name" value="TetR_N"/>
    <property type="match status" value="1"/>
</dbReference>
<organism evidence="6 7">
    <name type="scientific">Streptomyces inusitatus</name>
    <dbReference type="NCBI Taxonomy" id="68221"/>
    <lineage>
        <taxon>Bacteria</taxon>
        <taxon>Bacillati</taxon>
        <taxon>Actinomycetota</taxon>
        <taxon>Actinomycetes</taxon>
        <taxon>Kitasatosporales</taxon>
        <taxon>Streptomycetaceae</taxon>
        <taxon>Streptomyces</taxon>
    </lineage>
</organism>
<evidence type="ECO:0000313" key="7">
    <source>
        <dbReference type="Proteomes" id="UP000630936"/>
    </source>
</evidence>
<dbReference type="Proteomes" id="UP000630936">
    <property type="component" value="Unassembled WGS sequence"/>
</dbReference>
<dbReference type="Gene3D" id="1.10.357.10">
    <property type="entry name" value="Tetracycline Repressor, domain 2"/>
    <property type="match status" value="1"/>
</dbReference>
<keyword evidence="2 4" id="KW-0238">DNA-binding</keyword>
<evidence type="ECO:0000259" key="5">
    <source>
        <dbReference type="PROSITE" id="PS50977"/>
    </source>
</evidence>
<evidence type="ECO:0000256" key="4">
    <source>
        <dbReference type="PROSITE-ProRule" id="PRU00335"/>
    </source>
</evidence>
<keyword evidence="3" id="KW-0804">Transcription</keyword>
<reference evidence="6" key="1">
    <citation type="journal article" date="2014" name="Int. J. Syst. Evol. Microbiol.">
        <title>Complete genome sequence of Corynebacterium casei LMG S-19264T (=DSM 44701T), isolated from a smear-ripened cheese.</title>
        <authorList>
            <consortium name="US DOE Joint Genome Institute (JGI-PGF)"/>
            <person name="Walter F."/>
            <person name="Albersmeier A."/>
            <person name="Kalinowski J."/>
            <person name="Ruckert C."/>
        </authorList>
    </citation>
    <scope>NUCLEOTIDE SEQUENCE</scope>
    <source>
        <strain evidence="6">JCM 4988</strain>
    </source>
</reference>
<feature type="domain" description="HTH tetR-type" evidence="5">
    <location>
        <begin position="13"/>
        <end position="73"/>
    </location>
</feature>
<sequence>MPTRPARPRRTTPLTSDSVVATALRVARDEGLAAVSMRRLAEESGVSAMALYRHVTDREDLLIRMLDAVAGSIPAPPAEGTPRERLTAIMHGMYEAFRRDPWVVQVLVTEGLASTRVLPVLEAVFAAFADAGLEPARGRDAYALLFSFLFGETLVAHHDRADTQARRMMLGVDPERFPRLREAIAAGYRAGDLAGPRDRERFAANLDRVLDGVLGPR</sequence>
<dbReference type="PANTHER" id="PTHR30055:SF151">
    <property type="entry name" value="TRANSCRIPTIONAL REGULATORY PROTEIN"/>
    <property type="match status" value="1"/>
</dbReference>
<name>A0A918Q2J3_9ACTN</name>
<gene>
    <name evidence="6" type="ORF">GCM10010387_24630</name>
</gene>
<dbReference type="InterPro" id="IPR050109">
    <property type="entry name" value="HTH-type_TetR-like_transc_reg"/>
</dbReference>
<keyword evidence="7" id="KW-1185">Reference proteome</keyword>
<dbReference type="GO" id="GO:0000976">
    <property type="term" value="F:transcription cis-regulatory region binding"/>
    <property type="evidence" value="ECO:0007669"/>
    <property type="project" value="TreeGrafter"/>
</dbReference>
<feature type="DNA-binding region" description="H-T-H motif" evidence="4">
    <location>
        <begin position="36"/>
        <end position="55"/>
    </location>
</feature>
<dbReference type="Pfam" id="PF02909">
    <property type="entry name" value="TetR_C_1"/>
    <property type="match status" value="1"/>
</dbReference>